<keyword evidence="2" id="KW-1185">Reference proteome</keyword>
<reference evidence="1 2" key="1">
    <citation type="submission" date="2020-08" db="EMBL/GenBank/DDBJ databases">
        <title>Genomic Encyclopedia of Type Strains, Phase IV (KMG-IV): sequencing the most valuable type-strain genomes for metagenomic binning, comparative biology and taxonomic classification.</title>
        <authorList>
            <person name="Goeker M."/>
        </authorList>
    </citation>
    <scope>NUCLEOTIDE SEQUENCE [LARGE SCALE GENOMIC DNA]</scope>
    <source>
        <strain evidence="1 2">DSM 12251</strain>
    </source>
</reference>
<dbReference type="AlphaFoldDB" id="A0A7W7YKM6"/>
<comment type="caution">
    <text evidence="1">The sequence shown here is derived from an EMBL/GenBank/DDBJ whole genome shotgun (WGS) entry which is preliminary data.</text>
</comment>
<sequence>MILDTIHGLIERRVLLNYRIAPDILSQVLPRPFRPKLYSGHGVGGVCMIRFGQLRPRLLPSWLGMASENAAHRIAVEWDQDGTVQEGVYIPRRDTNSLFNKTLGGVVFPGIFQRSQFQVQESKTHLSLSVLRQDGGTEIAFRGSLAGALPAQSIFPSLAEAAGFFSLGATGYSATHSPGHYHGMELRSHDWTIAPLSVDSAQSCVFDDPQYFPAGSAEVDCALLMRGISHEWHSRPDLYLSVDGDSLTSRKP</sequence>
<name>A0A7W7YKM6_9BACT</name>
<dbReference type="Pfam" id="PF09844">
    <property type="entry name" value="DUF2071"/>
    <property type="match status" value="1"/>
</dbReference>
<dbReference type="InterPro" id="IPR018644">
    <property type="entry name" value="DUF2071"/>
</dbReference>
<gene>
    <name evidence="1" type="ORF">HNQ64_002231</name>
</gene>
<evidence type="ECO:0000313" key="2">
    <source>
        <dbReference type="Proteomes" id="UP000534294"/>
    </source>
</evidence>
<proteinExistence type="predicted"/>
<protein>
    <recommendedName>
        <fullName evidence="3">DUF2071 domain-containing protein</fullName>
    </recommendedName>
</protein>
<accession>A0A7W7YKM6</accession>
<evidence type="ECO:0000313" key="1">
    <source>
        <dbReference type="EMBL" id="MBB5037973.1"/>
    </source>
</evidence>
<dbReference type="RefSeq" id="WP_221305415.1">
    <property type="nucleotide sequence ID" value="NZ_JACHIF010000004.1"/>
</dbReference>
<dbReference type="Proteomes" id="UP000534294">
    <property type="component" value="Unassembled WGS sequence"/>
</dbReference>
<evidence type="ECO:0008006" key="3">
    <source>
        <dbReference type="Google" id="ProtNLM"/>
    </source>
</evidence>
<dbReference type="EMBL" id="JACHIF010000004">
    <property type="protein sequence ID" value="MBB5037973.1"/>
    <property type="molecule type" value="Genomic_DNA"/>
</dbReference>
<organism evidence="1 2">
    <name type="scientific">Prosthecobacter dejongeii</name>
    <dbReference type="NCBI Taxonomy" id="48465"/>
    <lineage>
        <taxon>Bacteria</taxon>
        <taxon>Pseudomonadati</taxon>
        <taxon>Verrucomicrobiota</taxon>
        <taxon>Verrucomicrobiia</taxon>
        <taxon>Verrucomicrobiales</taxon>
        <taxon>Verrucomicrobiaceae</taxon>
        <taxon>Prosthecobacter</taxon>
    </lineage>
</organism>